<reference evidence="5 6" key="2">
    <citation type="submission" date="2018-06" db="EMBL/GenBank/DDBJ databases">
        <authorList>
            <person name="Zhirakovskaya E."/>
        </authorList>
    </citation>
    <scope>NUCLEOTIDE SEQUENCE [LARGE SCALE GENOMIC DNA]</scope>
    <source>
        <strain evidence="5 6">FBKL4.011</strain>
    </source>
</reference>
<name>A0A364K9U3_9BACL</name>
<comment type="caution">
    <text evidence="5">The sequence shown here is derived from an EMBL/GenBank/DDBJ whole genome shotgun (WGS) entry which is preliminary data.</text>
</comment>
<keyword evidence="2" id="KW-0378">Hydrolase</keyword>
<organism evidence="5 6">
    <name type="scientific">Thermoflavimicrobium daqui</name>
    <dbReference type="NCBI Taxonomy" id="2137476"/>
    <lineage>
        <taxon>Bacteria</taxon>
        <taxon>Bacillati</taxon>
        <taxon>Bacillota</taxon>
        <taxon>Bacilli</taxon>
        <taxon>Bacillales</taxon>
        <taxon>Thermoactinomycetaceae</taxon>
        <taxon>Thermoflavimicrobium</taxon>
    </lineage>
</organism>
<dbReference type="GO" id="GO:0000166">
    <property type="term" value="F:nucleotide binding"/>
    <property type="evidence" value="ECO:0007669"/>
    <property type="project" value="UniProtKB-KW"/>
</dbReference>
<evidence type="ECO:0000259" key="3">
    <source>
        <dbReference type="Pfam" id="PF00149"/>
    </source>
</evidence>
<accession>A0A364K9U3</accession>
<dbReference type="PANTHER" id="PTHR11575">
    <property type="entry name" value="5'-NUCLEOTIDASE-RELATED"/>
    <property type="match status" value="1"/>
</dbReference>
<dbReference type="InterPro" id="IPR006179">
    <property type="entry name" value="5_nucleotidase/apyrase"/>
</dbReference>
<dbReference type="CDD" id="cd00845">
    <property type="entry name" value="MPP_UshA_N_like"/>
    <property type="match status" value="1"/>
</dbReference>
<evidence type="ECO:0000313" key="5">
    <source>
        <dbReference type="EMBL" id="RAL27048.1"/>
    </source>
</evidence>
<dbReference type="Gene3D" id="3.60.21.10">
    <property type="match status" value="1"/>
</dbReference>
<dbReference type="Pfam" id="PF02872">
    <property type="entry name" value="5_nucleotid_C"/>
    <property type="match status" value="1"/>
</dbReference>
<dbReference type="InterPro" id="IPR008334">
    <property type="entry name" value="5'-Nucleotdase_C"/>
</dbReference>
<dbReference type="PANTHER" id="PTHR11575:SF23">
    <property type="entry name" value="5-NUCLEOTIDASE FAMILY PROTEIN"/>
    <property type="match status" value="1"/>
</dbReference>
<dbReference type="SUPFAM" id="SSF55816">
    <property type="entry name" value="5'-nucleotidase (syn. UDP-sugar hydrolase), C-terminal domain"/>
    <property type="match status" value="1"/>
</dbReference>
<dbReference type="GO" id="GO:0009166">
    <property type="term" value="P:nucleotide catabolic process"/>
    <property type="evidence" value="ECO:0007669"/>
    <property type="project" value="InterPro"/>
</dbReference>
<dbReference type="OrthoDB" id="9793179at2"/>
<dbReference type="Proteomes" id="UP000251213">
    <property type="component" value="Unassembled WGS sequence"/>
</dbReference>
<dbReference type="Pfam" id="PF00149">
    <property type="entry name" value="Metallophos"/>
    <property type="match status" value="1"/>
</dbReference>
<dbReference type="GO" id="GO:0008253">
    <property type="term" value="F:5'-nucleotidase activity"/>
    <property type="evidence" value="ECO:0007669"/>
    <property type="project" value="TreeGrafter"/>
</dbReference>
<feature type="domain" description="Calcineurin-like phosphoesterase" evidence="3">
    <location>
        <begin position="9"/>
        <end position="208"/>
    </location>
</feature>
<gene>
    <name evidence="5" type="ORF">DL897_03160</name>
</gene>
<dbReference type="EMBL" id="QJKK01000001">
    <property type="protein sequence ID" value="RAL27048.1"/>
    <property type="molecule type" value="Genomic_DNA"/>
</dbReference>
<sequence>MMGQIKPFHILYTNDLHSHLDQTPKIYSIVHRLRKEWARQGEQSLLVDIGDHMDRSCMETEGTDGKVNGAILEETGYDIVTLGNNELLTFSKEELRLAYKDHSYCIISSNIFEQEEGKQPSWLKPWKIFSLDGIRVGFIAATVYYEKVYELLGWDVQDPMIRLKQVVQEIKPSVDIVVLLSHLGINRDREIAQMISGIDLIIGSHTHHLLEQAEQIGSTWIVAAGKYGEYIGKVLIEWDEDQKVVQQITGYPVSISEENQASEIVQLLQKYRKQAEETLSKPVAELSHSIHMDWKKESPLGNLLADSLRNWVGAEIALVNSGQLLNHLPKGTVTKGQVHAICPHLINPVLLQITGKEIRITLEESLMNHFQEMPIHGYGFRGEVLGSMCISGMKVTVDLTQQPYEQIRTIELKDRLLKDEDVIEIATIDMFVFGAGYLELKKGNLIKYYLPEFLRDLIIAQLQHPLALQECFDNRWIIR</sequence>
<evidence type="ECO:0000256" key="2">
    <source>
        <dbReference type="RuleBase" id="RU362119"/>
    </source>
</evidence>
<dbReference type="GO" id="GO:0008768">
    <property type="term" value="F:UDP-sugar diphosphatase activity"/>
    <property type="evidence" value="ECO:0007669"/>
    <property type="project" value="TreeGrafter"/>
</dbReference>
<dbReference type="SUPFAM" id="SSF56300">
    <property type="entry name" value="Metallo-dependent phosphatases"/>
    <property type="match status" value="1"/>
</dbReference>
<dbReference type="AlphaFoldDB" id="A0A364K9U3"/>
<comment type="similarity">
    <text evidence="2">Belongs to the 5'-nucleotidase family.</text>
</comment>
<protein>
    <submittedName>
        <fullName evidence="5">Metallophosphoesterase</fullName>
    </submittedName>
</protein>
<dbReference type="PRINTS" id="PR01607">
    <property type="entry name" value="APYRASEFAMLY"/>
</dbReference>
<dbReference type="GO" id="GO:0030288">
    <property type="term" value="C:outer membrane-bounded periplasmic space"/>
    <property type="evidence" value="ECO:0007669"/>
    <property type="project" value="TreeGrafter"/>
</dbReference>
<reference evidence="5 6" key="1">
    <citation type="submission" date="2018-06" db="EMBL/GenBank/DDBJ databases">
        <title>Thermoflavimicrobium daqus sp. nov., a thermophilic microbe isolated from Moutai-flavour Daqu.</title>
        <authorList>
            <person name="Wang X."/>
            <person name="Zhou H."/>
        </authorList>
    </citation>
    <scope>NUCLEOTIDE SEQUENCE [LARGE SCALE GENOMIC DNA]</scope>
    <source>
        <strain evidence="5 6">FBKL4.011</strain>
    </source>
</reference>
<evidence type="ECO:0000256" key="1">
    <source>
        <dbReference type="ARBA" id="ARBA00022729"/>
    </source>
</evidence>
<dbReference type="InterPro" id="IPR036907">
    <property type="entry name" value="5'-Nucleotdase_C_sf"/>
</dbReference>
<dbReference type="Gene3D" id="3.90.780.10">
    <property type="entry name" value="5'-Nucleotidase, C-terminal domain"/>
    <property type="match status" value="1"/>
</dbReference>
<dbReference type="InterPro" id="IPR004843">
    <property type="entry name" value="Calcineurin-like_PHP"/>
</dbReference>
<keyword evidence="2" id="KW-0547">Nucleotide-binding</keyword>
<evidence type="ECO:0000313" key="6">
    <source>
        <dbReference type="Proteomes" id="UP000251213"/>
    </source>
</evidence>
<proteinExistence type="inferred from homology"/>
<dbReference type="InterPro" id="IPR029052">
    <property type="entry name" value="Metallo-depent_PP-like"/>
</dbReference>
<feature type="domain" description="5'-Nucleotidase C-terminal" evidence="4">
    <location>
        <begin position="289"/>
        <end position="430"/>
    </location>
</feature>
<evidence type="ECO:0000259" key="4">
    <source>
        <dbReference type="Pfam" id="PF02872"/>
    </source>
</evidence>
<keyword evidence="6" id="KW-1185">Reference proteome</keyword>
<keyword evidence="1" id="KW-0732">Signal</keyword>